<dbReference type="EMBL" id="UFSP01000002">
    <property type="protein sequence ID" value="SSZ29809.1"/>
    <property type="molecule type" value="Genomic_DNA"/>
</dbReference>
<evidence type="ECO:0000313" key="1">
    <source>
        <dbReference type="EMBL" id="SSZ29809.1"/>
    </source>
</evidence>
<dbReference type="EC" id="1.-.-.-" evidence="1"/>
<keyword evidence="1" id="KW-0560">Oxidoreductase</keyword>
<name>A0A336N659_AGGAP</name>
<dbReference type="InterPro" id="IPR000415">
    <property type="entry name" value="Nitroreductase-like"/>
</dbReference>
<dbReference type="InterPro" id="IPR052530">
    <property type="entry name" value="NAD(P)H_nitroreductase"/>
</dbReference>
<dbReference type="AlphaFoldDB" id="A0A336N659"/>
<sequence length="76" mass="8539">MLCAGCATYAIQLASNALGFKNVWISGSWLDGTNLREAFQCETQDKIIGFLMIGSAEEKLEREKKNLNLEDIIHYL</sequence>
<proteinExistence type="predicted"/>
<accession>A0A336N659</accession>
<reference evidence="1 2" key="1">
    <citation type="submission" date="2018-06" db="EMBL/GenBank/DDBJ databases">
        <authorList>
            <consortium name="Pathogen Informatics"/>
            <person name="Doyle S."/>
        </authorList>
    </citation>
    <scope>NUCLEOTIDE SEQUENCE [LARGE SCALE GENOMIC DNA]</scope>
    <source>
        <strain evidence="1 2">NCTC5908</strain>
    </source>
</reference>
<dbReference type="GO" id="GO:0016491">
    <property type="term" value="F:oxidoreductase activity"/>
    <property type="evidence" value="ECO:0007669"/>
    <property type="project" value="UniProtKB-KW"/>
</dbReference>
<gene>
    <name evidence="1" type="primary">ydjA_2</name>
    <name evidence="1" type="ORF">NCTC5908_01615</name>
</gene>
<dbReference type="PANTHER" id="PTHR43821:SF1">
    <property type="entry name" value="NAD(P)H NITROREDUCTASE YDJA-RELATED"/>
    <property type="match status" value="1"/>
</dbReference>
<dbReference type="SUPFAM" id="SSF55469">
    <property type="entry name" value="FMN-dependent nitroreductase-like"/>
    <property type="match status" value="1"/>
</dbReference>
<dbReference type="Gene3D" id="3.40.109.10">
    <property type="entry name" value="NADH Oxidase"/>
    <property type="match status" value="1"/>
</dbReference>
<evidence type="ECO:0000313" key="2">
    <source>
        <dbReference type="Proteomes" id="UP000253728"/>
    </source>
</evidence>
<dbReference type="Proteomes" id="UP000253728">
    <property type="component" value="Unassembled WGS sequence"/>
</dbReference>
<organism evidence="1 2">
    <name type="scientific">Aggregatibacter aphrophilus</name>
    <name type="common">Haemophilus aphrophilus</name>
    <dbReference type="NCBI Taxonomy" id="732"/>
    <lineage>
        <taxon>Bacteria</taxon>
        <taxon>Pseudomonadati</taxon>
        <taxon>Pseudomonadota</taxon>
        <taxon>Gammaproteobacteria</taxon>
        <taxon>Pasteurellales</taxon>
        <taxon>Pasteurellaceae</taxon>
        <taxon>Aggregatibacter</taxon>
    </lineage>
</organism>
<dbReference type="PANTHER" id="PTHR43821">
    <property type="entry name" value="NAD(P)H NITROREDUCTASE YDJA-RELATED"/>
    <property type="match status" value="1"/>
</dbReference>
<protein>
    <submittedName>
        <fullName evidence="1">NAD(P)H nitroreductase ydjA</fullName>
        <ecNumber evidence="1">1.-.-.-</ecNumber>
    </submittedName>
</protein>